<dbReference type="Proteomes" id="UP001153069">
    <property type="component" value="Unassembled WGS sequence"/>
</dbReference>
<keyword evidence="3" id="KW-1185">Reference proteome</keyword>
<feature type="compositionally biased region" description="Low complexity" evidence="1">
    <location>
        <begin position="53"/>
        <end position="66"/>
    </location>
</feature>
<feature type="region of interest" description="Disordered" evidence="1">
    <location>
        <begin position="1"/>
        <end position="77"/>
    </location>
</feature>
<organism evidence="2 3">
    <name type="scientific">Seminavis robusta</name>
    <dbReference type="NCBI Taxonomy" id="568900"/>
    <lineage>
        <taxon>Eukaryota</taxon>
        <taxon>Sar</taxon>
        <taxon>Stramenopiles</taxon>
        <taxon>Ochrophyta</taxon>
        <taxon>Bacillariophyta</taxon>
        <taxon>Bacillariophyceae</taxon>
        <taxon>Bacillariophycidae</taxon>
        <taxon>Naviculales</taxon>
        <taxon>Naviculaceae</taxon>
        <taxon>Seminavis</taxon>
    </lineage>
</organism>
<evidence type="ECO:0000256" key="1">
    <source>
        <dbReference type="SAM" id="MobiDB-lite"/>
    </source>
</evidence>
<reference evidence="2" key="1">
    <citation type="submission" date="2020-06" db="EMBL/GenBank/DDBJ databases">
        <authorList>
            <consortium name="Plant Systems Biology data submission"/>
        </authorList>
    </citation>
    <scope>NUCLEOTIDE SEQUENCE</scope>
    <source>
        <strain evidence="2">D6</strain>
    </source>
</reference>
<evidence type="ECO:0000313" key="2">
    <source>
        <dbReference type="EMBL" id="CAB9514599.1"/>
    </source>
</evidence>
<accession>A0A9N8E673</accession>
<protein>
    <submittedName>
        <fullName evidence="2">Uncharacterized protein</fullName>
    </submittedName>
</protein>
<sequence>MMGGDDNEARMPLGGGGQDPLLRMHFHDPLSGAKARKAAAPPAKQPPSKKSKLSSAAAAAAAASAKGGKKKGKNDQEMENHGTLLHQSCRLFPQCAPVLESSIEMEGADKGCERAERAGTTSSYLVGDGREPYSLPINILLHHSACAEAVRVVARAAPKALLMKDGRDQDCSLNIALRLGGCRRKRTQDAPDEDDNVMATTLGTSVNTSAPEELLAANPQTAQTPDRRRNLPLHVAAYVGASFTVINKLYYAYPEALLETNFHGETPLDIAIRNGKCSDISTNFLQEKMDHLKSARMRAMCR</sequence>
<dbReference type="InterPro" id="IPR002110">
    <property type="entry name" value="Ankyrin_rpt"/>
</dbReference>
<dbReference type="Pfam" id="PF13857">
    <property type="entry name" value="Ank_5"/>
    <property type="match status" value="1"/>
</dbReference>
<dbReference type="OrthoDB" id="49162at2759"/>
<dbReference type="InterPro" id="IPR036770">
    <property type="entry name" value="Ankyrin_rpt-contain_sf"/>
</dbReference>
<proteinExistence type="predicted"/>
<dbReference type="EMBL" id="CAICTM010000662">
    <property type="protein sequence ID" value="CAB9514599.1"/>
    <property type="molecule type" value="Genomic_DNA"/>
</dbReference>
<gene>
    <name evidence="2" type="ORF">SEMRO_663_G183540.1</name>
</gene>
<evidence type="ECO:0000313" key="3">
    <source>
        <dbReference type="Proteomes" id="UP001153069"/>
    </source>
</evidence>
<comment type="caution">
    <text evidence="2">The sequence shown here is derived from an EMBL/GenBank/DDBJ whole genome shotgun (WGS) entry which is preliminary data.</text>
</comment>
<name>A0A9N8E673_9STRA</name>
<dbReference type="Gene3D" id="1.25.40.20">
    <property type="entry name" value="Ankyrin repeat-containing domain"/>
    <property type="match status" value="1"/>
</dbReference>
<dbReference type="AlphaFoldDB" id="A0A9N8E673"/>